<feature type="domain" description="Sfi1 spindle body" evidence="2">
    <location>
        <begin position="473"/>
        <end position="697"/>
    </location>
</feature>
<feature type="compositionally biased region" description="Polar residues" evidence="1">
    <location>
        <begin position="195"/>
        <end position="209"/>
    </location>
</feature>
<feature type="compositionally biased region" description="Polar residues" evidence="1">
    <location>
        <begin position="1034"/>
        <end position="1049"/>
    </location>
</feature>
<feature type="compositionally biased region" description="Polar residues" evidence="1">
    <location>
        <begin position="151"/>
        <end position="165"/>
    </location>
</feature>
<evidence type="ECO:0000256" key="1">
    <source>
        <dbReference type="SAM" id="MobiDB-lite"/>
    </source>
</evidence>
<reference evidence="3 4" key="1">
    <citation type="submission" date="2014-02" db="EMBL/GenBank/DDBJ databases">
        <title>Transposable element dynamics among asymbiotic and ectomycorrhizal Amanita fungi.</title>
        <authorList>
            <consortium name="DOE Joint Genome Institute"/>
            <person name="Hess J."/>
            <person name="Skrede I."/>
            <person name="Wolfe B."/>
            <person name="LaButti K."/>
            <person name="Ohm R.A."/>
            <person name="Grigoriev I.V."/>
            <person name="Pringle A."/>
        </authorList>
    </citation>
    <scope>NUCLEOTIDE SEQUENCE [LARGE SCALE GENOMIC DNA]</scope>
    <source>
        <strain evidence="3 4">SKay4041</strain>
    </source>
</reference>
<feature type="region of interest" description="Disordered" evidence="1">
    <location>
        <begin position="959"/>
        <end position="978"/>
    </location>
</feature>
<protein>
    <recommendedName>
        <fullName evidence="2">Sfi1 spindle body domain-containing protein</fullName>
    </recommendedName>
</protein>
<name>A0A2A9P1B8_9AGAR</name>
<feature type="region of interest" description="Disordered" evidence="1">
    <location>
        <begin position="1010"/>
        <end position="1083"/>
    </location>
</feature>
<dbReference type="EMBL" id="KZ301970">
    <property type="protein sequence ID" value="PFH54413.1"/>
    <property type="molecule type" value="Genomic_DNA"/>
</dbReference>
<evidence type="ECO:0000313" key="3">
    <source>
        <dbReference type="EMBL" id="PFH54413.1"/>
    </source>
</evidence>
<feature type="region of interest" description="Disordered" evidence="1">
    <location>
        <begin position="151"/>
        <end position="213"/>
    </location>
</feature>
<dbReference type="OrthoDB" id="1933281at2759"/>
<gene>
    <name evidence="3" type="ORF">AMATHDRAFT_170288</name>
</gene>
<dbReference type="Pfam" id="PF08457">
    <property type="entry name" value="Sfi1"/>
    <property type="match status" value="1"/>
</dbReference>
<accession>A0A2A9P1B8</accession>
<feature type="region of interest" description="Disordered" evidence="1">
    <location>
        <begin position="1"/>
        <end position="30"/>
    </location>
</feature>
<evidence type="ECO:0000259" key="2">
    <source>
        <dbReference type="Pfam" id="PF08457"/>
    </source>
</evidence>
<dbReference type="STRING" id="703135.A0A2A9P1B8"/>
<dbReference type="Proteomes" id="UP000242287">
    <property type="component" value="Unassembled WGS sequence"/>
</dbReference>
<organism evidence="3 4">
    <name type="scientific">Amanita thiersii Skay4041</name>
    <dbReference type="NCBI Taxonomy" id="703135"/>
    <lineage>
        <taxon>Eukaryota</taxon>
        <taxon>Fungi</taxon>
        <taxon>Dikarya</taxon>
        <taxon>Basidiomycota</taxon>
        <taxon>Agaricomycotina</taxon>
        <taxon>Agaricomycetes</taxon>
        <taxon>Agaricomycetidae</taxon>
        <taxon>Agaricales</taxon>
        <taxon>Pluteineae</taxon>
        <taxon>Amanitaceae</taxon>
        <taxon>Amanita</taxon>
    </lineage>
</organism>
<evidence type="ECO:0000313" key="4">
    <source>
        <dbReference type="Proteomes" id="UP000242287"/>
    </source>
</evidence>
<proteinExistence type="predicted"/>
<dbReference type="InterPro" id="IPR013665">
    <property type="entry name" value="Sfi1_dom"/>
</dbReference>
<dbReference type="AlphaFoldDB" id="A0A2A9P1B8"/>
<sequence length="1083" mass="128286">MAFEPRMSRFQPTRVSPPARPIRAADSDLQDKHIADIPESSIPELSNISPEDVELLDAVMKRAGPSATSFLNVYKAYNDLRNELGLDPRDEIIYKKLLKLGTVKETDWRDKWNAVKSKYGYRNKQVKLPRNATDNKRKPTPSLPTRRFVKQSASITRTRTGYSRTPDSRELVSRVSDLESDEPQYHNTPHFVPRQSLSPSPSETLNPQNGFAMPSHARLKSYSQPISDVNSIATDEYGAPSSTPPSYRTVAKEVPIVQSRVSAAPQVTKQLLKPTTPLDVDSARRAVAQARERRGSVSNRDETWKKIKMEQAEKTAEQYYQEKLIERCWEVWKSVFEWGIVTCRQIDEARDNLCLRINLQRWQKALASRRKKYQDAIEILDRSFLKRSFAMWVLRLKSKQQENWRRAMRMGMKKMKERRELLLKRRSWTEWRSSFHYQLAVQRYDDLLLITFFKRWQDKFMLLDRLSLLLQKARKKQLARTWAKWNRGLELRLIERRLIERMNSQIMNNALKNWWKQIKYLQKADVFYDWTLMRRSFESWKTSRDRINILEAEILKYPNLQKKFLLRRFIRIWKAEEAGKLLERVVRIKCMNSAWSIWQERLERQQFNQRVAHLHATRNNNNLLTNAFEVWLQRWVTYRKLRLFAKQYRAKSVQHHVFLHWHTAARGWEEIAKLAPNLNSTFTQRLFFKKWRIDMVLRQKELLLKRRRLKRIFFEWVRQAHQDRSVKYIQKKLAQDMVINALSRWTRAVVKVKIRELEFVEQQEQVMQKAVFTQWKALFIRHLDALSLLESHLFVQTDECLRRTFHRWFTTAQITHHRRISLQKKEDKLKLIQAAKVWDNWRSRFVEQKLHAKETEFVEVIRLKLLFCMFRAWCSKTKPLLALRFHTTCLKKRHFGIWKLRLLQFQVAREKHRSTLLVRHMNKWVETCRARIALRKAARSRSRGRYLEQLPSAIPRLSDSVASRGASKPPSLYEIRDDASEDKVDSSISLLSKAADNKATIASIMNLRRFKKGSPPASSTDSRGREVSPVRSIKSVSTRDGNGASSSKRPSMLGNGEGRRSRLWAELQEVRRKSKRSQAGDLA</sequence>
<keyword evidence="4" id="KW-1185">Reference proteome</keyword>